<reference evidence="3" key="1">
    <citation type="submission" date="2019-04" db="EMBL/GenBank/DDBJ databases">
        <authorList>
            <person name="Brambilla D."/>
        </authorList>
    </citation>
    <scope>NUCLEOTIDE SEQUENCE</scope>
    <source>
        <strain evidence="3">BAL1</strain>
    </source>
</reference>
<sequence length="248" mass="27740">MQSDNLQQHIFNARALLRQQHSGVLSTLSLSLKGYPFGSVTPYWMTAQGSLVLYASDIAQHSRNMQADAKVSLCVFDGAQDDSQANARVTVLGEAELLGKTCDEAQAYFQLYPQAEAYKQAHDFQFYRITPNRVRYIGGFGEIYWFKAEDWLYPTPAWQAQAGGMITHMHDDHADALALMLNLQHQQSANAGEVQMLNVLAEGFHVRYRGKTFFIRFESACLAANSIRPAMVTLTQAARHSLQQTSVA</sequence>
<feature type="domain" description="CREG-like beta-barrel" evidence="2">
    <location>
        <begin position="8"/>
        <end position="151"/>
    </location>
</feature>
<dbReference type="AlphaFoldDB" id="A0A486XW40"/>
<dbReference type="Pfam" id="PF13883">
    <property type="entry name" value="CREG_beta-barrel"/>
    <property type="match status" value="1"/>
</dbReference>
<dbReference type="PANTHER" id="PTHR13343">
    <property type="entry name" value="CREG1 PROTEIN"/>
    <property type="match status" value="1"/>
</dbReference>
<dbReference type="InterPro" id="IPR019595">
    <property type="entry name" value="DUF2470"/>
</dbReference>
<evidence type="ECO:0000259" key="2">
    <source>
        <dbReference type="Pfam" id="PF13883"/>
    </source>
</evidence>
<dbReference type="InterPro" id="IPR012349">
    <property type="entry name" value="Split_barrel_FMN-bd"/>
</dbReference>
<dbReference type="PANTHER" id="PTHR13343:SF17">
    <property type="entry name" value="CELLULAR REPRESSOR OF E1A-STIMULATED GENES, ISOFORM A"/>
    <property type="match status" value="1"/>
</dbReference>
<accession>A0A486XW40</accession>
<proteinExistence type="predicted"/>
<dbReference type="Gene3D" id="2.30.110.10">
    <property type="entry name" value="Electron Transport, Fmn-binding Protein, Chain A"/>
    <property type="match status" value="1"/>
</dbReference>
<dbReference type="InterPro" id="IPR055343">
    <property type="entry name" value="CREG_beta-barrel"/>
</dbReference>
<dbReference type="SUPFAM" id="SSF50475">
    <property type="entry name" value="FMN-binding split barrel"/>
    <property type="match status" value="1"/>
</dbReference>
<evidence type="ECO:0000313" key="3">
    <source>
        <dbReference type="EMBL" id="VHO06191.1"/>
    </source>
</evidence>
<organism evidence="3">
    <name type="scientific">Rheinheimera sp. BAL341</name>
    <dbReference type="NCBI Taxonomy" id="1708203"/>
    <lineage>
        <taxon>Bacteria</taxon>
        <taxon>Pseudomonadati</taxon>
        <taxon>Pseudomonadota</taxon>
        <taxon>Gammaproteobacteria</taxon>
        <taxon>Chromatiales</taxon>
        <taxon>Chromatiaceae</taxon>
        <taxon>Rheinheimera</taxon>
    </lineage>
</organism>
<name>A0A486XW40_9GAMM</name>
<protein>
    <submittedName>
        <fullName evidence="3">Heme iron utilization protein</fullName>
    </submittedName>
</protein>
<dbReference type="InterPro" id="IPR037119">
    <property type="entry name" value="Haem_oxidase_HugZ-like_sf"/>
</dbReference>
<dbReference type="Pfam" id="PF10615">
    <property type="entry name" value="DUF2470"/>
    <property type="match status" value="1"/>
</dbReference>
<feature type="domain" description="DUF2470" evidence="1">
    <location>
        <begin position="164"/>
        <end position="233"/>
    </location>
</feature>
<gene>
    <name evidence="3" type="ORF">BAL341_3229</name>
</gene>
<dbReference type="GO" id="GO:0005737">
    <property type="term" value="C:cytoplasm"/>
    <property type="evidence" value="ECO:0007669"/>
    <property type="project" value="UniProtKB-ARBA"/>
</dbReference>
<dbReference type="Gene3D" id="3.20.180.10">
    <property type="entry name" value="PNP-oxidase-like"/>
    <property type="match status" value="1"/>
</dbReference>
<evidence type="ECO:0000259" key="1">
    <source>
        <dbReference type="Pfam" id="PF10615"/>
    </source>
</evidence>
<dbReference type="EMBL" id="CAAJGR010000023">
    <property type="protein sequence ID" value="VHO06191.1"/>
    <property type="molecule type" value="Genomic_DNA"/>
</dbReference>